<feature type="non-terminal residue" evidence="2">
    <location>
        <position position="1"/>
    </location>
</feature>
<comment type="caution">
    <text evidence="2">The sequence shown here is derived from an EMBL/GenBank/DDBJ whole genome shotgun (WGS) entry which is preliminary data.</text>
</comment>
<dbReference type="EMBL" id="LAZR01015916">
    <property type="protein sequence ID" value="KKM06776.1"/>
    <property type="molecule type" value="Genomic_DNA"/>
</dbReference>
<protein>
    <recommendedName>
        <fullName evidence="1">Bacterial DNA polymerase III alpha subunit NTPase domain-containing protein</fullName>
    </recommendedName>
</protein>
<proteinExistence type="predicted"/>
<dbReference type="GO" id="GO:0006260">
    <property type="term" value="P:DNA replication"/>
    <property type="evidence" value="ECO:0007669"/>
    <property type="project" value="InterPro"/>
</dbReference>
<name>A0A0F9JM31_9ZZZZ</name>
<dbReference type="PANTHER" id="PTHR32294">
    <property type="entry name" value="DNA POLYMERASE III SUBUNIT ALPHA"/>
    <property type="match status" value="1"/>
</dbReference>
<gene>
    <name evidence="2" type="ORF">LCGC14_1740630</name>
</gene>
<dbReference type="AlphaFoldDB" id="A0A0F9JM31"/>
<dbReference type="InterPro" id="IPR004805">
    <property type="entry name" value="DnaE2/DnaE/PolC"/>
</dbReference>
<dbReference type="GO" id="GO:0008408">
    <property type="term" value="F:3'-5' exonuclease activity"/>
    <property type="evidence" value="ECO:0007669"/>
    <property type="project" value="InterPro"/>
</dbReference>
<evidence type="ECO:0000259" key="1">
    <source>
        <dbReference type="Pfam" id="PF07733"/>
    </source>
</evidence>
<dbReference type="InterPro" id="IPR011708">
    <property type="entry name" value="DNA_pol3_alpha_NTPase_dom"/>
</dbReference>
<dbReference type="Pfam" id="PF07733">
    <property type="entry name" value="DNA_pol3_alpha"/>
    <property type="match status" value="1"/>
</dbReference>
<sequence>HCDTHDGHISLPDIDLDVGVTFRNKVIDYLKEKWGDDHVAQMITFGRLQGKAALKEVFRARQKDVIHLMKVRALKEGKDPEAIGMAPFEVCNEITKHIPDEAMISDELQEIRDAENNPDYGILEWAVHHIEEVGNAYEWYKPLFDQAMRIEGTKKSQSKHAAGVVISDVPIETLVPLAYDAKNKSRVVGVEMSNAEALGAVKFDFLGVTALDKLWFGQDLINELHQETDLDETFVETENGN</sequence>
<dbReference type="PANTHER" id="PTHR32294:SF0">
    <property type="entry name" value="DNA POLYMERASE III SUBUNIT ALPHA"/>
    <property type="match status" value="1"/>
</dbReference>
<evidence type="ECO:0000313" key="2">
    <source>
        <dbReference type="EMBL" id="KKM06776.1"/>
    </source>
</evidence>
<accession>A0A0F9JM31</accession>
<feature type="domain" description="Bacterial DNA polymerase III alpha subunit NTPase" evidence="1">
    <location>
        <begin position="9"/>
        <end position="207"/>
    </location>
</feature>
<organism evidence="2">
    <name type="scientific">marine sediment metagenome</name>
    <dbReference type="NCBI Taxonomy" id="412755"/>
    <lineage>
        <taxon>unclassified sequences</taxon>
        <taxon>metagenomes</taxon>
        <taxon>ecological metagenomes</taxon>
    </lineage>
</organism>
<reference evidence="2" key="1">
    <citation type="journal article" date="2015" name="Nature">
        <title>Complex archaea that bridge the gap between prokaryotes and eukaryotes.</title>
        <authorList>
            <person name="Spang A."/>
            <person name="Saw J.H."/>
            <person name="Jorgensen S.L."/>
            <person name="Zaremba-Niedzwiedzka K."/>
            <person name="Martijn J."/>
            <person name="Lind A.E."/>
            <person name="van Eijk R."/>
            <person name="Schleper C."/>
            <person name="Guy L."/>
            <person name="Ettema T.J."/>
        </authorList>
    </citation>
    <scope>NUCLEOTIDE SEQUENCE</scope>
</reference>